<organism evidence="4 5">
    <name type="scientific">Ohessyouella blattaphilus</name>
    <dbReference type="NCBI Taxonomy" id="2949333"/>
    <lineage>
        <taxon>Bacteria</taxon>
        <taxon>Bacillati</taxon>
        <taxon>Bacillota</taxon>
        <taxon>Clostridia</taxon>
        <taxon>Lachnospirales</taxon>
        <taxon>Lachnospiraceae</taxon>
        <taxon>Ohessyouella</taxon>
    </lineage>
</organism>
<evidence type="ECO:0000313" key="5">
    <source>
        <dbReference type="Proteomes" id="UP001523565"/>
    </source>
</evidence>
<evidence type="ECO:0000313" key="4">
    <source>
        <dbReference type="EMBL" id="MCP1111060.1"/>
    </source>
</evidence>
<dbReference type="Gene3D" id="3.40.50.300">
    <property type="entry name" value="P-loop containing nucleotide triphosphate hydrolases"/>
    <property type="match status" value="1"/>
</dbReference>
<dbReference type="InterPro" id="IPR027417">
    <property type="entry name" value="P-loop_NTPase"/>
</dbReference>
<dbReference type="InterPro" id="IPR049069">
    <property type="entry name" value="MRB1590-like_C"/>
</dbReference>
<dbReference type="InterPro" id="IPR046833">
    <property type="entry name" value="ABC_N"/>
</dbReference>
<dbReference type="RefSeq" id="WP_262069938.1">
    <property type="nucleotide sequence ID" value="NZ_JAMXOC010000022.1"/>
</dbReference>
<accession>A0ABT1EK41</accession>
<name>A0ABT1EK41_9FIRM</name>
<evidence type="ECO:0000259" key="2">
    <source>
        <dbReference type="Pfam" id="PF20446"/>
    </source>
</evidence>
<dbReference type="PANTHER" id="PTHR38149">
    <property type="entry name" value="ATPASE"/>
    <property type="match status" value="1"/>
</dbReference>
<dbReference type="Pfam" id="PF09818">
    <property type="entry name" value="ABC_ATPase"/>
    <property type="match status" value="1"/>
</dbReference>
<evidence type="ECO:0000259" key="1">
    <source>
        <dbReference type="Pfam" id="PF09818"/>
    </source>
</evidence>
<evidence type="ECO:0000259" key="3">
    <source>
        <dbReference type="Pfam" id="PF21117"/>
    </source>
</evidence>
<dbReference type="PANTHER" id="PTHR38149:SF1">
    <property type="entry name" value="ATPASE"/>
    <property type="match status" value="1"/>
</dbReference>
<gene>
    <name evidence="4" type="ORF">NK118_12450</name>
</gene>
<dbReference type="InterPro" id="IPR019195">
    <property type="entry name" value="ABC_ATPase_put"/>
</dbReference>
<dbReference type="Proteomes" id="UP001523565">
    <property type="component" value="Unassembled WGS sequence"/>
</dbReference>
<proteinExistence type="predicted"/>
<sequence length="570" mass="64413">MFQSTDLRRKLQEINRKSYPAYKGVKGSYRFPGFILNIEHVQGDPFAAPSSLSIAVAHQVNKLPSEYYEQDYEKVALADYLLRCFRKEIDKFSYKAKGSGKSGLIGISSCGQEVIQRSALEIREKDIILRFQVGFPARGRTIDSTELMKILFDYLPVCVEKGLCYENLQKQELKEQIELARDQQYIRQELKTRELVAFVADGAILPRQSGVSQRPMKEGIPFVTPESMKVVLDLPYKGEISGMGIQKGITVIVGGGYHGKSTLLKAIERGVYNHRKGDGREYVITDETAMKVRAEDGRKITDVDISLFINHLPNEKDTESFSTLDASGSTSQAASIIEGIEAGSKLLLIDEDTSATNLMVRDELMQEVVARDKEPITPFLERARSLYVDEGVSTILVVGSSGSFFAIADKVLQMDCYKAYDITQRAKQVASEYLKDVSMARDERIKPKKRVMNFAGSTQKRKSYRGDRVVESRLKIKQWDDFSFSLGNEKIDLRYVEQIVDKEQTQTLAYILRYIKENPSLQKGDLKATIQSVIQELNQKGFALFFKNEPVSSGLARVRAMEVFACINRF</sequence>
<reference evidence="4 5" key="1">
    <citation type="journal article" date="2022" name="Genome Biol. Evol.">
        <title>Host diet, physiology and behaviors set the stage for Lachnospiraceae cladogenesis.</title>
        <authorList>
            <person name="Vera-Ponce De Leon A."/>
            <person name="Schneider M."/>
            <person name="Jahnes B.C."/>
            <person name="Sadowski V."/>
            <person name="Camuy-Velez L.A."/>
            <person name="Duan J."/>
            <person name="Sabree Z.L."/>
        </authorList>
    </citation>
    <scope>NUCLEOTIDE SEQUENCE [LARGE SCALE GENOMIC DNA]</scope>
    <source>
        <strain evidence="4 5">PAL227</strain>
    </source>
</reference>
<protein>
    <submittedName>
        <fullName evidence="4">ABC-ATPase domain-containing protein</fullName>
    </submittedName>
</protein>
<dbReference type="SUPFAM" id="SSF52540">
    <property type="entry name" value="P-loop containing nucleoside triphosphate hydrolases"/>
    <property type="match status" value="1"/>
</dbReference>
<dbReference type="Pfam" id="PF21117">
    <property type="entry name" value="MRB1590_C"/>
    <property type="match status" value="1"/>
</dbReference>
<dbReference type="EMBL" id="JAMZFV010000022">
    <property type="protein sequence ID" value="MCP1111060.1"/>
    <property type="molecule type" value="Genomic_DNA"/>
</dbReference>
<feature type="domain" description="MRB1590-like C-terminal" evidence="3">
    <location>
        <begin position="476"/>
        <end position="570"/>
    </location>
</feature>
<feature type="domain" description="ATPase of the ABC class N-terminal" evidence="2">
    <location>
        <begin position="6"/>
        <end position="165"/>
    </location>
</feature>
<dbReference type="InterPro" id="IPR046834">
    <property type="entry name" value="ABC_ATPase_C"/>
</dbReference>
<keyword evidence="5" id="KW-1185">Reference proteome</keyword>
<comment type="caution">
    <text evidence="4">The sequence shown here is derived from an EMBL/GenBank/DDBJ whole genome shotgun (WGS) entry which is preliminary data.</text>
</comment>
<dbReference type="Pfam" id="PF20446">
    <property type="entry name" value="ABC_N"/>
    <property type="match status" value="1"/>
</dbReference>
<feature type="domain" description="ATPase of the ABC class C-terminal" evidence="1">
    <location>
        <begin position="170"/>
        <end position="439"/>
    </location>
</feature>